<feature type="domain" description="Translation elongation factor EFTu/EF1A C-terminal" evidence="5">
    <location>
        <begin position="2"/>
        <end position="95"/>
    </location>
</feature>
<evidence type="ECO:0000256" key="3">
    <source>
        <dbReference type="ARBA" id="ARBA00022917"/>
    </source>
</evidence>
<keyword evidence="3" id="KW-0648">Protein biosynthesis</keyword>
<accession>A0ABN6HYJ8</accession>
<organism evidence="6 7">
    <name type="scientific">Flavobacterium okayamense</name>
    <dbReference type="NCBI Taxonomy" id="2830782"/>
    <lineage>
        <taxon>Bacteria</taxon>
        <taxon>Pseudomonadati</taxon>
        <taxon>Bacteroidota</taxon>
        <taxon>Flavobacteriia</taxon>
        <taxon>Flavobacteriales</taxon>
        <taxon>Flavobacteriaceae</taxon>
        <taxon>Flavobacterium</taxon>
    </lineage>
</organism>
<keyword evidence="2" id="KW-0251">Elongation factor</keyword>
<dbReference type="Proteomes" id="UP000825258">
    <property type="component" value="Chromosome"/>
</dbReference>
<dbReference type="Pfam" id="PF03143">
    <property type="entry name" value="GTP_EFTU_D3"/>
    <property type="match status" value="1"/>
</dbReference>
<evidence type="ECO:0000256" key="4">
    <source>
        <dbReference type="ARBA" id="ARBA00023134"/>
    </source>
</evidence>
<protein>
    <recommendedName>
        <fullName evidence="5">Translation elongation factor EFTu/EF1A C-terminal domain-containing protein</fullName>
    </recommendedName>
</protein>
<dbReference type="RefSeq" id="WP_221258420.1">
    <property type="nucleotide sequence ID" value="NZ_AP024749.1"/>
</dbReference>
<keyword evidence="4" id="KW-0342">GTP-binding</keyword>
<dbReference type="Gene3D" id="2.40.30.10">
    <property type="entry name" value="Translation factors"/>
    <property type="match status" value="1"/>
</dbReference>
<proteinExistence type="predicted"/>
<dbReference type="EMBL" id="AP024749">
    <property type="protein sequence ID" value="BCY29332.1"/>
    <property type="molecule type" value="Genomic_DNA"/>
</dbReference>
<evidence type="ECO:0000313" key="6">
    <source>
        <dbReference type="EMBL" id="BCY29332.1"/>
    </source>
</evidence>
<evidence type="ECO:0000256" key="2">
    <source>
        <dbReference type="ARBA" id="ARBA00022768"/>
    </source>
</evidence>
<dbReference type="InterPro" id="IPR004160">
    <property type="entry name" value="Transl_elong_EFTu/EF1A_C"/>
</dbReference>
<dbReference type="InterPro" id="IPR009001">
    <property type="entry name" value="Transl_elong_EF1A/Init_IF2_C"/>
</dbReference>
<reference evidence="6 7" key="1">
    <citation type="submission" date="2021-06" db="EMBL/GenBank/DDBJ databases">
        <title>Whole genome sequences of Flavobacterium sp. KK2020170 and assembly.</title>
        <authorList>
            <person name="Kitahara K."/>
            <person name="Miyoshi S."/>
            <person name="Uesaka K."/>
        </authorList>
    </citation>
    <scope>NUCLEOTIDE SEQUENCE [LARGE SCALE GENOMIC DNA]</scope>
    <source>
        <strain evidence="6 7">KK2020170</strain>
    </source>
</reference>
<dbReference type="SUPFAM" id="SSF50465">
    <property type="entry name" value="EF-Tu/eEF-1alpha/eIF2-gamma C-terminal domain"/>
    <property type="match status" value="1"/>
</dbReference>
<evidence type="ECO:0000256" key="1">
    <source>
        <dbReference type="ARBA" id="ARBA00022741"/>
    </source>
</evidence>
<keyword evidence="7" id="KW-1185">Reference proteome</keyword>
<evidence type="ECO:0000259" key="5">
    <source>
        <dbReference type="Pfam" id="PF03143"/>
    </source>
</evidence>
<name>A0ABN6HYJ8_9FLAO</name>
<sequence>MDFIAELKYKTSEDGGRKTPAFSGYRPQLKFVFTDLQSSGSQFFIDKNIVKPGETVIAQIKITSPQFYTNQLETEMEFEFREGEIIIGTGKIIEIINKTLEK</sequence>
<keyword evidence="1" id="KW-0547">Nucleotide-binding</keyword>
<evidence type="ECO:0000313" key="7">
    <source>
        <dbReference type="Proteomes" id="UP000825258"/>
    </source>
</evidence>
<gene>
    <name evidence="6" type="ORF">KK2020170_22000</name>
</gene>